<dbReference type="GO" id="GO:0007165">
    <property type="term" value="P:signal transduction"/>
    <property type="evidence" value="ECO:0007669"/>
    <property type="project" value="InterPro"/>
</dbReference>
<dbReference type="InterPro" id="IPR013783">
    <property type="entry name" value="Ig-like_fold"/>
</dbReference>
<dbReference type="Pfam" id="PF22669">
    <property type="entry name" value="Exo_endo_phos2"/>
    <property type="match status" value="1"/>
</dbReference>
<evidence type="ECO:0000259" key="6">
    <source>
        <dbReference type="PROSITE" id="PS50238"/>
    </source>
</evidence>
<protein>
    <recommendedName>
        <fullName evidence="6">Rho-GAP domain-containing protein</fullName>
    </recommendedName>
</protein>
<evidence type="ECO:0000313" key="7">
    <source>
        <dbReference type="EMBL" id="KAJ8598307.1"/>
    </source>
</evidence>
<dbReference type="Pfam" id="PF21310">
    <property type="entry name" value="OCRL-like_ASH"/>
    <property type="match status" value="1"/>
</dbReference>
<feature type="region of interest" description="Disordered" evidence="5">
    <location>
        <begin position="763"/>
        <end position="791"/>
    </location>
</feature>
<sequence>MDEDGRGLSSSSSSSSSFAESEALIRGRWIAAELDARVRSFGDVVPVRVACLTWNVNGKNVPAQEVELGEWVGGGFEIYAIGVQEMVDLTAVNVVADGKTAKKRAELWKEMLDEVLGEQYSLVAQRHMVGVLLCVYAVAWSPAAKFGAAQCVEVSTASATCGVMGVLGNKGGVSIRLRALDTTLCFVCAHLAAHRENVEGRNSDVAAILAKTEFRREDGLLFGRATDAALMRDRTYLVYGEKDAEAEAEEREALRIEDHDVVFWLGDLNYRVHSNVETAECFARAELNDWHFLRANDQLNVERAAGRVFRGFREASLDFPVTYKYQVGTSILDRRPEKKVRAPAWCDRVLWRCRDSRRARSIEYSSAHRVVASDHKPVRGVFETWLVRIDAAKRRAAKVDVVRRLFGSGGAGGLEVSGPNGREENDDVVRVNLGRVRYGVPTTRRLRALNPSSSKVAHWRFVPPDDNGSLDASPSRKPWLRVEPRYGTLFPGEACVISITATIEARAARDLNSRADVLSDALSLRASDGGETFVCVAGDWLPSSWGMSLDELCVRKAAQPAPGMTTTLPVPKELWRLVDALHRNKRAPHLFFAPGNAAQLSAIRLALDADAPLPEDLSPYSLADALASFLAALATPLVPRHLLPTTDLVDASDLREWARDFLRRLAPAAYNTFVYCLAFFRDLLLSTTTNLLTPSKLAAVACNCMLPQDDAFLFSSEAPADPALFRGSLVASGTAFEPLLFHHRSVARRGLVVVEDPDLRTDPAASPCGGEASSSGASSSGAATTPITPISGEPTAAAAGLNFAQQRRYMSTALQYLLTTPAL</sequence>
<evidence type="ECO:0000256" key="3">
    <source>
        <dbReference type="ARBA" id="ARBA00022753"/>
    </source>
</evidence>
<organism evidence="7 8">
    <name type="scientific">Chrysophaeum taylorii</name>
    <dbReference type="NCBI Taxonomy" id="2483200"/>
    <lineage>
        <taxon>Eukaryota</taxon>
        <taxon>Sar</taxon>
        <taxon>Stramenopiles</taxon>
        <taxon>Ochrophyta</taxon>
        <taxon>Pelagophyceae</taxon>
        <taxon>Pelagomonadales</taxon>
        <taxon>Pelagomonadaceae</taxon>
        <taxon>Chrysophaeum</taxon>
    </lineage>
</organism>
<dbReference type="SMART" id="SM00324">
    <property type="entry name" value="RhoGAP"/>
    <property type="match status" value="1"/>
</dbReference>
<dbReference type="InterPro" id="IPR000300">
    <property type="entry name" value="IPPc"/>
</dbReference>
<feature type="compositionally biased region" description="Low complexity" evidence="5">
    <location>
        <begin position="764"/>
        <end position="783"/>
    </location>
</feature>
<accession>A0AAD7U4S4</accession>
<dbReference type="GO" id="GO:0031901">
    <property type="term" value="C:early endosome membrane"/>
    <property type="evidence" value="ECO:0007669"/>
    <property type="project" value="UniProtKB-SubCell"/>
</dbReference>
<dbReference type="PANTHER" id="PTHR11200:SF300">
    <property type="entry name" value="TYPE II INOSITOL 1,4,5-TRISPHOSPHATE 5-PHOSPHATASE"/>
    <property type="match status" value="1"/>
</dbReference>
<dbReference type="PANTHER" id="PTHR11200">
    <property type="entry name" value="INOSITOL 5-PHOSPHATASE"/>
    <property type="match status" value="1"/>
</dbReference>
<gene>
    <name evidence="7" type="ORF">CTAYLR_007549</name>
</gene>
<proteinExistence type="predicted"/>
<feature type="domain" description="Rho-GAP" evidence="6">
    <location>
        <begin position="547"/>
        <end position="747"/>
    </location>
</feature>
<evidence type="ECO:0000256" key="1">
    <source>
        <dbReference type="ARBA" id="ARBA00004146"/>
    </source>
</evidence>
<evidence type="ECO:0000256" key="4">
    <source>
        <dbReference type="ARBA" id="ARBA00023329"/>
    </source>
</evidence>
<dbReference type="GO" id="GO:0046856">
    <property type="term" value="P:phosphatidylinositol dephosphorylation"/>
    <property type="evidence" value="ECO:0007669"/>
    <property type="project" value="InterPro"/>
</dbReference>
<dbReference type="Pfam" id="PF00620">
    <property type="entry name" value="RhoGAP"/>
    <property type="match status" value="1"/>
</dbReference>
<dbReference type="SMART" id="SM00128">
    <property type="entry name" value="IPPc"/>
    <property type="match status" value="1"/>
</dbReference>
<dbReference type="GO" id="GO:0004439">
    <property type="term" value="F:phosphatidylinositol-4,5-bisphosphate 5-phosphatase activity"/>
    <property type="evidence" value="ECO:0007669"/>
    <property type="project" value="TreeGrafter"/>
</dbReference>
<dbReference type="SUPFAM" id="SSF48350">
    <property type="entry name" value="GTPase activation domain, GAP"/>
    <property type="match status" value="1"/>
</dbReference>
<reference evidence="7" key="1">
    <citation type="submission" date="2023-01" db="EMBL/GenBank/DDBJ databases">
        <title>Metagenome sequencing of chrysophaentin producing Chrysophaeum taylorii.</title>
        <authorList>
            <person name="Davison J."/>
            <person name="Bewley C."/>
        </authorList>
    </citation>
    <scope>NUCLEOTIDE SEQUENCE</scope>
    <source>
        <strain evidence="7">NIES-1699</strain>
    </source>
</reference>
<dbReference type="PROSITE" id="PS50238">
    <property type="entry name" value="RHOGAP"/>
    <property type="match status" value="1"/>
</dbReference>
<dbReference type="EMBL" id="JAQMWT010000677">
    <property type="protein sequence ID" value="KAJ8598307.1"/>
    <property type="molecule type" value="Genomic_DNA"/>
</dbReference>
<keyword evidence="3" id="KW-0967">Endosome</keyword>
<evidence type="ECO:0000256" key="2">
    <source>
        <dbReference type="ARBA" id="ARBA00004580"/>
    </source>
</evidence>
<dbReference type="InterPro" id="IPR000198">
    <property type="entry name" value="RhoGAP_dom"/>
</dbReference>
<name>A0AAD7U4S4_9STRA</name>
<dbReference type="GO" id="GO:0030670">
    <property type="term" value="C:phagocytic vesicle membrane"/>
    <property type="evidence" value="ECO:0007669"/>
    <property type="project" value="UniProtKB-SubCell"/>
</dbReference>
<dbReference type="InterPro" id="IPR036691">
    <property type="entry name" value="Endo/exonu/phosph_ase_sf"/>
</dbReference>
<evidence type="ECO:0000313" key="8">
    <source>
        <dbReference type="Proteomes" id="UP001230188"/>
    </source>
</evidence>
<dbReference type="AlphaFoldDB" id="A0AAD7U4S4"/>
<dbReference type="InterPro" id="IPR046985">
    <property type="entry name" value="IP5"/>
</dbReference>
<comment type="subcellular location">
    <subcellularLocation>
        <location evidence="2">Cytoplasmic vesicle</location>
        <location evidence="2">Phagosome membrane</location>
    </subcellularLocation>
    <subcellularLocation>
        <location evidence="1">Early endosome membrane</location>
    </subcellularLocation>
</comment>
<comment type="caution">
    <text evidence="7">The sequence shown here is derived from an EMBL/GenBank/DDBJ whole genome shotgun (WGS) entry which is preliminary data.</text>
</comment>
<dbReference type="SUPFAM" id="SSF56219">
    <property type="entry name" value="DNase I-like"/>
    <property type="match status" value="1"/>
</dbReference>
<dbReference type="Gene3D" id="3.60.10.10">
    <property type="entry name" value="Endonuclease/exonuclease/phosphatase"/>
    <property type="match status" value="1"/>
</dbReference>
<keyword evidence="8" id="KW-1185">Reference proteome</keyword>
<dbReference type="InterPro" id="IPR008936">
    <property type="entry name" value="Rho_GTPase_activation_prot"/>
</dbReference>
<keyword evidence="4" id="KW-0968">Cytoplasmic vesicle</keyword>
<dbReference type="Gene3D" id="2.60.40.10">
    <property type="entry name" value="Immunoglobulins"/>
    <property type="match status" value="1"/>
</dbReference>
<dbReference type="Gene3D" id="1.10.555.10">
    <property type="entry name" value="Rho GTPase activation protein"/>
    <property type="match status" value="1"/>
</dbReference>
<dbReference type="InterPro" id="IPR048869">
    <property type="entry name" value="OCRL-1_2_ASH"/>
</dbReference>
<dbReference type="Proteomes" id="UP001230188">
    <property type="component" value="Unassembled WGS sequence"/>
</dbReference>
<evidence type="ECO:0000256" key="5">
    <source>
        <dbReference type="SAM" id="MobiDB-lite"/>
    </source>
</evidence>